<dbReference type="EMBL" id="RAYI01000033">
    <property type="protein sequence ID" value="RLT72577.1"/>
    <property type="molecule type" value="Genomic_DNA"/>
</dbReference>
<dbReference type="AlphaFoldDB" id="A0A3L7ZNQ8"/>
<dbReference type="PROSITE" id="PS51900">
    <property type="entry name" value="CB"/>
    <property type="match status" value="1"/>
</dbReference>
<dbReference type="InterPro" id="IPR010998">
    <property type="entry name" value="Integrase_recombinase_N"/>
</dbReference>
<dbReference type="CDD" id="cd01185">
    <property type="entry name" value="INTN1_C_like"/>
    <property type="match status" value="1"/>
</dbReference>
<dbReference type="Pfam" id="PF17293">
    <property type="entry name" value="Arm-DNA-bind_5"/>
    <property type="match status" value="1"/>
</dbReference>
<evidence type="ECO:0000259" key="7">
    <source>
        <dbReference type="PROSITE" id="PS51900"/>
    </source>
</evidence>
<dbReference type="InterPro" id="IPR011010">
    <property type="entry name" value="DNA_brk_join_enz"/>
</dbReference>
<dbReference type="GO" id="GO:0003677">
    <property type="term" value="F:DNA binding"/>
    <property type="evidence" value="ECO:0007669"/>
    <property type="project" value="UniProtKB-UniRule"/>
</dbReference>
<comment type="caution">
    <text evidence="8">The sequence shown here is derived from an EMBL/GenBank/DDBJ whole genome shotgun (WGS) entry which is preliminary data.</text>
</comment>
<comment type="similarity">
    <text evidence="1">Belongs to the 'phage' integrase family.</text>
</comment>
<dbReference type="Proteomes" id="UP000278164">
    <property type="component" value="Unassembled WGS sequence"/>
</dbReference>
<feature type="domain" description="Tyr recombinase" evidence="6">
    <location>
        <begin position="211"/>
        <end position="396"/>
    </location>
</feature>
<keyword evidence="3 5" id="KW-0238">DNA-binding</keyword>
<dbReference type="PANTHER" id="PTHR30349:SF64">
    <property type="entry name" value="PROPHAGE INTEGRASE INTD-RELATED"/>
    <property type="match status" value="1"/>
</dbReference>
<reference evidence="8 9" key="1">
    <citation type="submission" date="2018-09" db="EMBL/GenBank/DDBJ databases">
        <title>Murine metabolic-syndrome-specific gut microbial biobank.</title>
        <authorList>
            <person name="Liu C."/>
        </authorList>
    </citation>
    <scope>NUCLEOTIDE SEQUENCE [LARGE SCALE GENOMIC DNA]</scope>
    <source>
        <strain evidence="8 9">8-P5</strain>
    </source>
</reference>
<accession>A0A3L7ZNQ8</accession>
<dbReference type="PANTHER" id="PTHR30349">
    <property type="entry name" value="PHAGE INTEGRASE-RELATED"/>
    <property type="match status" value="1"/>
</dbReference>
<proteinExistence type="inferred from homology"/>
<keyword evidence="2" id="KW-0229">DNA integration</keyword>
<evidence type="ECO:0000313" key="9">
    <source>
        <dbReference type="Proteomes" id="UP000278164"/>
    </source>
</evidence>
<dbReference type="InterPro" id="IPR013762">
    <property type="entry name" value="Integrase-like_cat_sf"/>
</dbReference>
<dbReference type="Pfam" id="PF00589">
    <property type="entry name" value="Phage_integrase"/>
    <property type="match status" value="1"/>
</dbReference>
<organism evidence="8 9">
    <name type="scientific">Parabacteroides distasonis</name>
    <dbReference type="NCBI Taxonomy" id="823"/>
    <lineage>
        <taxon>Bacteria</taxon>
        <taxon>Pseudomonadati</taxon>
        <taxon>Bacteroidota</taxon>
        <taxon>Bacteroidia</taxon>
        <taxon>Bacteroidales</taxon>
        <taxon>Tannerellaceae</taxon>
        <taxon>Parabacteroides</taxon>
    </lineage>
</organism>
<dbReference type="RefSeq" id="WP_121736917.1">
    <property type="nucleotide sequence ID" value="NZ_CP132899.1"/>
</dbReference>
<dbReference type="PROSITE" id="PS51898">
    <property type="entry name" value="TYR_RECOMBINASE"/>
    <property type="match status" value="1"/>
</dbReference>
<keyword evidence="4" id="KW-0233">DNA recombination</keyword>
<dbReference type="InterPro" id="IPR035386">
    <property type="entry name" value="Arm-DNA-bind_5"/>
</dbReference>
<gene>
    <name evidence="8" type="ORF">D7V78_15230</name>
</gene>
<dbReference type="SUPFAM" id="SSF56349">
    <property type="entry name" value="DNA breaking-rejoining enzymes"/>
    <property type="match status" value="1"/>
</dbReference>
<evidence type="ECO:0000256" key="5">
    <source>
        <dbReference type="PROSITE-ProRule" id="PRU01248"/>
    </source>
</evidence>
<dbReference type="GO" id="GO:0006310">
    <property type="term" value="P:DNA recombination"/>
    <property type="evidence" value="ECO:0007669"/>
    <property type="project" value="UniProtKB-KW"/>
</dbReference>
<dbReference type="Gene3D" id="1.10.443.10">
    <property type="entry name" value="Intergrase catalytic core"/>
    <property type="match status" value="1"/>
</dbReference>
<dbReference type="InterPro" id="IPR044068">
    <property type="entry name" value="CB"/>
</dbReference>
<dbReference type="Gene3D" id="1.10.150.130">
    <property type="match status" value="1"/>
</dbReference>
<evidence type="ECO:0000256" key="1">
    <source>
        <dbReference type="ARBA" id="ARBA00008857"/>
    </source>
</evidence>
<evidence type="ECO:0000259" key="6">
    <source>
        <dbReference type="PROSITE" id="PS51898"/>
    </source>
</evidence>
<evidence type="ECO:0000313" key="8">
    <source>
        <dbReference type="EMBL" id="RLT72577.1"/>
    </source>
</evidence>
<dbReference type="InterPro" id="IPR025269">
    <property type="entry name" value="SAM-like_dom"/>
</dbReference>
<evidence type="ECO:0000256" key="3">
    <source>
        <dbReference type="ARBA" id="ARBA00023125"/>
    </source>
</evidence>
<protein>
    <submittedName>
        <fullName evidence="8">Site-specific integrase</fullName>
    </submittedName>
</protein>
<name>A0A3L7ZNQ8_PARDI</name>
<evidence type="ECO:0000256" key="2">
    <source>
        <dbReference type="ARBA" id="ARBA00022908"/>
    </source>
</evidence>
<dbReference type="InterPro" id="IPR050090">
    <property type="entry name" value="Tyrosine_recombinase_XerCD"/>
</dbReference>
<dbReference type="OrthoDB" id="1094492at2"/>
<sequence length="399" mass="46598">MSTTVNVVCYKSKVLKNNESPLMIRVCKDRKMKYQSLGISILPKYWDFKANKPTSKCPNKEYIERLIAEKVKVYTDKVIEFKSQEKEFTATSLMEKVNKPVKRKTVQEVFNQYIQELESANRLRYADMYKCTMHSLIKFNKHLDIPFSDMDTIWLKRYEVWLQSQGLTINTLGTRFRHLRVIYNFAIEEKIVKSEYYPFNSFKVSKLSQTTAKRSIQKDEILSVLNYQGQTPLECLAIDLFTFSYLAAGINFGDIARLTKDNILENRLIYIRKKTQKQIKVSLQEQAIKLIQKYSMPDNPYLFPILSNFHKTEQQKVNRIHKIIAKVNKSLKEIGERLNIPIDLTTYVARHSFATVLKRSGVNTSLICEALGHSSERVTQIYLDSFGNDQMEDAMKNLL</sequence>
<dbReference type="InterPro" id="IPR002104">
    <property type="entry name" value="Integrase_catalytic"/>
</dbReference>
<dbReference type="GO" id="GO:0015074">
    <property type="term" value="P:DNA integration"/>
    <property type="evidence" value="ECO:0007669"/>
    <property type="project" value="UniProtKB-KW"/>
</dbReference>
<evidence type="ECO:0000256" key="4">
    <source>
        <dbReference type="ARBA" id="ARBA00023172"/>
    </source>
</evidence>
<dbReference type="Pfam" id="PF13102">
    <property type="entry name" value="Phage_int_SAM_5"/>
    <property type="match status" value="1"/>
</dbReference>
<feature type="domain" description="Core-binding (CB)" evidence="7">
    <location>
        <begin position="104"/>
        <end position="187"/>
    </location>
</feature>